<dbReference type="InterPro" id="IPR033479">
    <property type="entry name" value="dCache_1"/>
</dbReference>
<dbReference type="CDD" id="cd16917">
    <property type="entry name" value="HATPase_UhpB-NarQ-NarX-like"/>
    <property type="match status" value="1"/>
</dbReference>
<dbReference type="Proteomes" id="UP000230390">
    <property type="component" value="Unassembled WGS sequence"/>
</dbReference>
<dbReference type="SUPFAM" id="SSF55874">
    <property type="entry name" value="ATPase domain of HSP90 chaperone/DNA topoisomerase II/histidine kinase"/>
    <property type="match status" value="1"/>
</dbReference>
<keyword evidence="6 10" id="KW-1133">Transmembrane helix</keyword>
<feature type="coiled-coil region" evidence="9">
    <location>
        <begin position="575"/>
        <end position="602"/>
    </location>
</feature>
<dbReference type="SMART" id="SM00086">
    <property type="entry name" value="PAC"/>
    <property type="match status" value="2"/>
</dbReference>
<dbReference type="SMART" id="SM00387">
    <property type="entry name" value="HATPase_c"/>
    <property type="match status" value="1"/>
</dbReference>
<feature type="domain" description="PAS" evidence="12">
    <location>
        <begin position="330"/>
        <end position="374"/>
    </location>
</feature>
<evidence type="ECO:0000256" key="5">
    <source>
        <dbReference type="ARBA" id="ARBA00022777"/>
    </source>
</evidence>
<comment type="subcellular location">
    <subcellularLocation>
        <location evidence="1">Cell membrane</location>
        <topology evidence="1">Multi-pass membrane protein</topology>
    </subcellularLocation>
</comment>
<evidence type="ECO:0000256" key="2">
    <source>
        <dbReference type="ARBA" id="ARBA00022475"/>
    </source>
</evidence>
<dbReference type="CDD" id="cd00130">
    <property type="entry name" value="PAS"/>
    <property type="match status" value="2"/>
</dbReference>
<dbReference type="GO" id="GO:0005886">
    <property type="term" value="C:plasma membrane"/>
    <property type="evidence" value="ECO:0007669"/>
    <property type="project" value="UniProtKB-SubCell"/>
</dbReference>
<evidence type="ECO:0000256" key="3">
    <source>
        <dbReference type="ARBA" id="ARBA00022679"/>
    </source>
</evidence>
<dbReference type="PANTHER" id="PTHR24421:SF59">
    <property type="entry name" value="OXYGEN SENSOR HISTIDINE KINASE NREB"/>
    <property type="match status" value="1"/>
</dbReference>
<feature type="domain" description="Histidine kinase" evidence="11">
    <location>
        <begin position="719"/>
        <end position="808"/>
    </location>
</feature>
<feature type="domain" description="PAS" evidence="12">
    <location>
        <begin position="457"/>
        <end position="505"/>
    </location>
</feature>
<dbReference type="InterPro" id="IPR011712">
    <property type="entry name" value="Sig_transdc_His_kin_sub3_dim/P"/>
</dbReference>
<dbReference type="InterPro" id="IPR003594">
    <property type="entry name" value="HATPase_dom"/>
</dbReference>
<reference evidence="14 15" key="1">
    <citation type="submission" date="2017-10" db="EMBL/GenBank/DDBJ databases">
        <title>Massilia psychrophilum sp. nov., a novel purple-pigmented bacterium isolated from Tianshan glacier, Xinjiang Municipality, China.</title>
        <authorList>
            <person name="Wang H."/>
        </authorList>
    </citation>
    <scope>NUCLEOTIDE SEQUENCE [LARGE SCALE GENOMIC DNA]</scope>
    <source>
        <strain evidence="14 15">JCM 30074</strain>
    </source>
</reference>
<proteinExistence type="predicted"/>
<dbReference type="Gene3D" id="3.30.450.20">
    <property type="entry name" value="PAS domain"/>
    <property type="match status" value="4"/>
</dbReference>
<sequence>MPGQPLSSQYVNKFGFAFAALSVLFLALITWQLYGSYLDARNRATTSAGNLVRILESKLAGDFAAAHHAISAMVAEIDGDPMRQAMASADPGRITRALKSQLRSIRSVSALRFFDAEGDLLYSSVDNDPFFSIADRSYFRQSRDIPAHPVIFSDVIAGPDDNRASIVMAEAIRDKDGTFLGTATTAIDLHALHDDFSHIELGAEGTVVLRRIENGALVVNFPGPVRADNAPYPDIPLRHAILKDGTQGVIEFASPIDGVRRVYGYRTVGSFPFFVAVGISKRAYLAEWRRNAGTTLLAATLFLAVLAAMFTRLARAESQRDRSALAHRSNEARLANIFRAISKGLIFQDKDGVIVEANPAAEQLLGLSREQLLGGTCTQQGWQTIGEDHTALGDDQHPAMVALRTGQSVRNQVLGIVAPGRGLRWMSINSNPIFGQDKTVADSVVTTMFDVTERKHAETELRIAATAFQSREGMMVTDRNGVILRVNRVFTDITGYSAEEVVGQTPRLLQSGLHDTLFYQRMWQSILDTGGWQGEIWDRHKNGELCPVWLTISAVKDDTGAVSHYVGTHADITERKNAETAMLELNRDLSESRQRVRALAAQNETRLEGERKHIAREVHDELGQVLTALRMDLSVLAMRFGALDPAVNDKVLEMKGLVDRAILGVRNVAVNLRPPALDMGLVPAIEWLCADFTRQTRIACVLDAGAEHIDLDEKRAVVIFRIVQESLTNVMRYARASKVGIILAQEASLLRLEVRDNGCGFDQAVAARRKTFGLLGMRERALALGGQVDIASAPGIGTVIGVAIPIDCETRKERL</sequence>
<feature type="domain" description="PAC" evidence="13">
    <location>
        <begin position="532"/>
        <end position="584"/>
    </location>
</feature>
<keyword evidence="5" id="KW-0418">Kinase</keyword>
<evidence type="ECO:0000256" key="4">
    <source>
        <dbReference type="ARBA" id="ARBA00022692"/>
    </source>
</evidence>
<dbReference type="RefSeq" id="WP_099787141.1">
    <property type="nucleotide sequence ID" value="NZ_JBHLYV010000001.1"/>
</dbReference>
<evidence type="ECO:0000256" key="6">
    <source>
        <dbReference type="ARBA" id="ARBA00022989"/>
    </source>
</evidence>
<protein>
    <recommendedName>
        <fullName evidence="16">Histidine kinase</fullName>
    </recommendedName>
</protein>
<dbReference type="PROSITE" id="PS50112">
    <property type="entry name" value="PAS"/>
    <property type="match status" value="2"/>
</dbReference>
<dbReference type="Pfam" id="PF02743">
    <property type="entry name" value="dCache_1"/>
    <property type="match status" value="1"/>
</dbReference>
<keyword evidence="15" id="KW-1185">Reference proteome</keyword>
<dbReference type="Pfam" id="PF13426">
    <property type="entry name" value="PAS_9"/>
    <property type="match status" value="1"/>
</dbReference>
<evidence type="ECO:0000256" key="7">
    <source>
        <dbReference type="ARBA" id="ARBA00023012"/>
    </source>
</evidence>
<organism evidence="14 15">
    <name type="scientific">Massilia eurypsychrophila</name>
    <dbReference type="NCBI Taxonomy" id="1485217"/>
    <lineage>
        <taxon>Bacteria</taxon>
        <taxon>Pseudomonadati</taxon>
        <taxon>Pseudomonadota</taxon>
        <taxon>Betaproteobacteria</taxon>
        <taxon>Burkholderiales</taxon>
        <taxon>Oxalobacteraceae</taxon>
        <taxon>Telluria group</taxon>
        <taxon>Massilia</taxon>
    </lineage>
</organism>
<evidence type="ECO:0000256" key="1">
    <source>
        <dbReference type="ARBA" id="ARBA00004651"/>
    </source>
</evidence>
<dbReference type="Pfam" id="PF07730">
    <property type="entry name" value="HisKA_3"/>
    <property type="match status" value="1"/>
</dbReference>
<feature type="transmembrane region" description="Helical" evidence="10">
    <location>
        <begin position="14"/>
        <end position="34"/>
    </location>
</feature>
<keyword evidence="8 10" id="KW-0472">Membrane</keyword>
<evidence type="ECO:0000313" key="14">
    <source>
        <dbReference type="EMBL" id="PIL46251.1"/>
    </source>
</evidence>
<dbReference type="SUPFAM" id="SSF55785">
    <property type="entry name" value="PYP-like sensor domain (PAS domain)"/>
    <property type="match status" value="2"/>
</dbReference>
<dbReference type="Pfam" id="PF08448">
    <property type="entry name" value="PAS_4"/>
    <property type="match status" value="1"/>
</dbReference>
<dbReference type="GO" id="GO:0046983">
    <property type="term" value="F:protein dimerization activity"/>
    <property type="evidence" value="ECO:0007669"/>
    <property type="project" value="InterPro"/>
</dbReference>
<dbReference type="OrthoDB" id="9792869at2"/>
<accession>A0A2G8TJM6</accession>
<evidence type="ECO:0000256" key="9">
    <source>
        <dbReference type="SAM" id="Coils"/>
    </source>
</evidence>
<keyword evidence="9" id="KW-0175">Coiled coil</keyword>
<dbReference type="InterPro" id="IPR000700">
    <property type="entry name" value="PAS-assoc_C"/>
</dbReference>
<evidence type="ECO:0000259" key="13">
    <source>
        <dbReference type="PROSITE" id="PS50113"/>
    </source>
</evidence>
<dbReference type="InterPro" id="IPR050482">
    <property type="entry name" value="Sensor_HK_TwoCompSys"/>
</dbReference>
<keyword evidence="2" id="KW-1003">Cell membrane</keyword>
<dbReference type="PROSITE" id="PS50109">
    <property type="entry name" value="HIS_KIN"/>
    <property type="match status" value="1"/>
</dbReference>
<comment type="caution">
    <text evidence="14">The sequence shown here is derived from an EMBL/GenBank/DDBJ whole genome shotgun (WGS) entry which is preliminary data.</text>
</comment>
<gene>
    <name evidence="14" type="ORF">CR105_03960</name>
</gene>
<evidence type="ECO:0000259" key="11">
    <source>
        <dbReference type="PROSITE" id="PS50109"/>
    </source>
</evidence>
<dbReference type="InterPro" id="IPR005467">
    <property type="entry name" value="His_kinase_dom"/>
</dbReference>
<dbReference type="InterPro" id="IPR013656">
    <property type="entry name" value="PAS_4"/>
</dbReference>
<evidence type="ECO:0000256" key="10">
    <source>
        <dbReference type="SAM" id="Phobius"/>
    </source>
</evidence>
<dbReference type="InterPro" id="IPR000014">
    <property type="entry name" value="PAS"/>
</dbReference>
<evidence type="ECO:0000256" key="8">
    <source>
        <dbReference type="ARBA" id="ARBA00023136"/>
    </source>
</evidence>
<dbReference type="CDD" id="cd12915">
    <property type="entry name" value="PDC2_DGC_like"/>
    <property type="match status" value="1"/>
</dbReference>
<dbReference type="NCBIfam" id="TIGR00229">
    <property type="entry name" value="sensory_box"/>
    <property type="match status" value="2"/>
</dbReference>
<evidence type="ECO:0008006" key="16">
    <source>
        <dbReference type="Google" id="ProtNLM"/>
    </source>
</evidence>
<dbReference type="AlphaFoldDB" id="A0A2G8TJM6"/>
<dbReference type="EMBL" id="PDOC01000002">
    <property type="protein sequence ID" value="PIL46251.1"/>
    <property type="molecule type" value="Genomic_DNA"/>
</dbReference>
<evidence type="ECO:0000259" key="12">
    <source>
        <dbReference type="PROSITE" id="PS50112"/>
    </source>
</evidence>
<dbReference type="SMART" id="SM00091">
    <property type="entry name" value="PAS"/>
    <property type="match status" value="2"/>
</dbReference>
<dbReference type="InterPro" id="IPR035965">
    <property type="entry name" value="PAS-like_dom_sf"/>
</dbReference>
<dbReference type="CDD" id="cd12914">
    <property type="entry name" value="PDC1_DGC_like"/>
    <property type="match status" value="1"/>
</dbReference>
<keyword evidence="7" id="KW-0902">Two-component regulatory system</keyword>
<keyword evidence="3" id="KW-0808">Transferase</keyword>
<dbReference type="Pfam" id="PF02518">
    <property type="entry name" value="HATPase_c"/>
    <property type="match status" value="1"/>
</dbReference>
<dbReference type="InterPro" id="IPR001610">
    <property type="entry name" value="PAC"/>
</dbReference>
<dbReference type="PROSITE" id="PS50113">
    <property type="entry name" value="PAC"/>
    <property type="match status" value="1"/>
</dbReference>
<dbReference type="Gene3D" id="1.20.5.1930">
    <property type="match status" value="1"/>
</dbReference>
<keyword evidence="4 10" id="KW-0812">Transmembrane</keyword>
<feature type="transmembrane region" description="Helical" evidence="10">
    <location>
        <begin position="291"/>
        <end position="310"/>
    </location>
</feature>
<evidence type="ECO:0000313" key="15">
    <source>
        <dbReference type="Proteomes" id="UP000230390"/>
    </source>
</evidence>
<name>A0A2G8TJM6_9BURK</name>
<dbReference type="InterPro" id="IPR036890">
    <property type="entry name" value="HATPase_C_sf"/>
</dbReference>
<dbReference type="PANTHER" id="PTHR24421">
    <property type="entry name" value="NITRATE/NITRITE SENSOR PROTEIN NARX-RELATED"/>
    <property type="match status" value="1"/>
</dbReference>
<dbReference type="Gene3D" id="3.30.565.10">
    <property type="entry name" value="Histidine kinase-like ATPase, C-terminal domain"/>
    <property type="match status" value="1"/>
</dbReference>
<dbReference type="GO" id="GO:0000155">
    <property type="term" value="F:phosphorelay sensor kinase activity"/>
    <property type="evidence" value="ECO:0007669"/>
    <property type="project" value="InterPro"/>
</dbReference>